<dbReference type="Proteomes" id="UP000827986">
    <property type="component" value="Unassembled WGS sequence"/>
</dbReference>
<comment type="caution">
    <text evidence="1">The sequence shown here is derived from an EMBL/GenBank/DDBJ whole genome shotgun (WGS) entry which is preliminary data.</text>
</comment>
<reference evidence="1" key="1">
    <citation type="submission" date="2021-09" db="EMBL/GenBank/DDBJ databases">
        <title>The genome of Mauremys mutica provides insights into the evolution of semi-aquatic lifestyle.</title>
        <authorList>
            <person name="Gong S."/>
            <person name="Gao Y."/>
        </authorList>
    </citation>
    <scope>NUCLEOTIDE SEQUENCE</scope>
    <source>
        <strain evidence="1">MM-2020</strain>
        <tissue evidence="1">Muscle</tissue>
    </source>
</reference>
<proteinExistence type="predicted"/>
<dbReference type="EMBL" id="JAHDVG010000474">
    <property type="protein sequence ID" value="KAH1178546.1"/>
    <property type="molecule type" value="Genomic_DNA"/>
</dbReference>
<dbReference type="AlphaFoldDB" id="A0A9D4B316"/>
<organism evidence="1 2">
    <name type="scientific">Mauremys mutica</name>
    <name type="common">yellowpond turtle</name>
    <dbReference type="NCBI Taxonomy" id="74926"/>
    <lineage>
        <taxon>Eukaryota</taxon>
        <taxon>Metazoa</taxon>
        <taxon>Chordata</taxon>
        <taxon>Craniata</taxon>
        <taxon>Vertebrata</taxon>
        <taxon>Euteleostomi</taxon>
        <taxon>Archelosauria</taxon>
        <taxon>Testudinata</taxon>
        <taxon>Testudines</taxon>
        <taxon>Cryptodira</taxon>
        <taxon>Durocryptodira</taxon>
        <taxon>Testudinoidea</taxon>
        <taxon>Geoemydidae</taxon>
        <taxon>Geoemydinae</taxon>
        <taxon>Mauremys</taxon>
    </lineage>
</organism>
<accession>A0A9D4B316</accession>
<gene>
    <name evidence="1" type="ORF">KIL84_012248</name>
</gene>
<sequence>MMAQLHLCQIWPACLPSWRQWGTAAEKASGNQEVGVGEHRAQLGGFTATGGGLQENGAGALLMGSKKGVLQQGEETAARWRGCRRWGGVLGACALQRARNRSGRQVIQEDVLGKRLSSLFSKFGHAGRVPKSLGLTGPGTPTRRRL</sequence>
<name>A0A9D4B316_9SAUR</name>
<evidence type="ECO:0000313" key="2">
    <source>
        <dbReference type="Proteomes" id="UP000827986"/>
    </source>
</evidence>
<protein>
    <submittedName>
        <fullName evidence="1">Uncharacterized protein</fullName>
    </submittedName>
</protein>
<keyword evidence="2" id="KW-1185">Reference proteome</keyword>
<evidence type="ECO:0000313" key="1">
    <source>
        <dbReference type="EMBL" id="KAH1178546.1"/>
    </source>
</evidence>